<evidence type="ECO:0000313" key="1">
    <source>
        <dbReference type="EMBL" id="KAJ0196372.1"/>
    </source>
</evidence>
<evidence type="ECO:0000313" key="2">
    <source>
        <dbReference type="Proteomes" id="UP000235145"/>
    </source>
</evidence>
<sequence length="138" mass="15592">MRAHVVSFSFDGEEVSLNSTSFESIESINMVVLHPNQTELIHGDQNGNIRVCNEIIDSDVGWKLGSCCKQQRNLLCLEALTWDIVTNFEPFTSYRLRMVISSNVSYHPSFVNLSGYTSDLSFIPFGFMLVWVDFGLAD</sequence>
<keyword evidence="2" id="KW-1185">Reference proteome</keyword>
<dbReference type="AlphaFoldDB" id="A0A9R1UY47"/>
<gene>
    <name evidence="1" type="ORF">LSAT_V11C700361150</name>
</gene>
<reference evidence="1 2" key="1">
    <citation type="journal article" date="2017" name="Nat. Commun.">
        <title>Genome assembly with in vitro proximity ligation data and whole-genome triplication in lettuce.</title>
        <authorList>
            <person name="Reyes-Chin-Wo S."/>
            <person name="Wang Z."/>
            <person name="Yang X."/>
            <person name="Kozik A."/>
            <person name="Arikit S."/>
            <person name="Song C."/>
            <person name="Xia L."/>
            <person name="Froenicke L."/>
            <person name="Lavelle D.O."/>
            <person name="Truco M.J."/>
            <person name="Xia R."/>
            <person name="Zhu S."/>
            <person name="Xu C."/>
            <person name="Xu H."/>
            <person name="Xu X."/>
            <person name="Cox K."/>
            <person name="Korf I."/>
            <person name="Meyers B.C."/>
            <person name="Michelmore R.W."/>
        </authorList>
    </citation>
    <scope>NUCLEOTIDE SEQUENCE [LARGE SCALE GENOMIC DNA]</scope>
    <source>
        <strain evidence="2">cv. Salinas</strain>
        <tissue evidence="1">Seedlings</tissue>
    </source>
</reference>
<name>A0A9R1UY47_LACSA</name>
<dbReference type="EMBL" id="NBSK02000007">
    <property type="protein sequence ID" value="KAJ0196372.1"/>
    <property type="molecule type" value="Genomic_DNA"/>
</dbReference>
<organism evidence="1 2">
    <name type="scientific">Lactuca sativa</name>
    <name type="common">Garden lettuce</name>
    <dbReference type="NCBI Taxonomy" id="4236"/>
    <lineage>
        <taxon>Eukaryota</taxon>
        <taxon>Viridiplantae</taxon>
        <taxon>Streptophyta</taxon>
        <taxon>Embryophyta</taxon>
        <taxon>Tracheophyta</taxon>
        <taxon>Spermatophyta</taxon>
        <taxon>Magnoliopsida</taxon>
        <taxon>eudicotyledons</taxon>
        <taxon>Gunneridae</taxon>
        <taxon>Pentapetalae</taxon>
        <taxon>asterids</taxon>
        <taxon>campanulids</taxon>
        <taxon>Asterales</taxon>
        <taxon>Asteraceae</taxon>
        <taxon>Cichorioideae</taxon>
        <taxon>Cichorieae</taxon>
        <taxon>Lactucinae</taxon>
        <taxon>Lactuca</taxon>
    </lineage>
</organism>
<dbReference type="Proteomes" id="UP000235145">
    <property type="component" value="Unassembled WGS sequence"/>
</dbReference>
<protein>
    <submittedName>
        <fullName evidence="1">Uncharacterized protein</fullName>
    </submittedName>
</protein>
<proteinExistence type="predicted"/>
<comment type="caution">
    <text evidence="1">The sequence shown here is derived from an EMBL/GenBank/DDBJ whole genome shotgun (WGS) entry which is preliminary data.</text>
</comment>
<accession>A0A9R1UY47</accession>